<keyword evidence="2" id="KW-1185">Reference proteome</keyword>
<protein>
    <submittedName>
        <fullName evidence="1">Uncharacterized protein</fullName>
    </submittedName>
</protein>
<organism evidence="1 2">
    <name type="scientific">Actinokineospora auranticolor</name>
    <dbReference type="NCBI Taxonomy" id="155976"/>
    <lineage>
        <taxon>Bacteria</taxon>
        <taxon>Bacillati</taxon>
        <taxon>Actinomycetota</taxon>
        <taxon>Actinomycetes</taxon>
        <taxon>Pseudonocardiales</taxon>
        <taxon>Pseudonocardiaceae</taxon>
        <taxon>Actinokineospora</taxon>
    </lineage>
</organism>
<dbReference type="Proteomes" id="UP000239203">
    <property type="component" value="Unassembled WGS sequence"/>
</dbReference>
<reference evidence="1 2" key="1">
    <citation type="submission" date="2018-02" db="EMBL/GenBank/DDBJ databases">
        <title>Genomic Encyclopedia of Archaeal and Bacterial Type Strains, Phase II (KMG-II): from individual species to whole genera.</title>
        <authorList>
            <person name="Goeker M."/>
        </authorList>
    </citation>
    <scope>NUCLEOTIDE SEQUENCE [LARGE SCALE GENOMIC DNA]</scope>
    <source>
        <strain evidence="1 2">YU 961-1</strain>
    </source>
</reference>
<evidence type="ECO:0000313" key="2">
    <source>
        <dbReference type="Proteomes" id="UP000239203"/>
    </source>
</evidence>
<dbReference type="AlphaFoldDB" id="A0A2S6GKS2"/>
<accession>A0A2S6GKS2</accession>
<dbReference type="InterPro" id="IPR048142">
    <property type="entry name" value="QRL_CxxC_CxxC"/>
</dbReference>
<dbReference type="RefSeq" id="WP_219824062.1">
    <property type="nucleotide sequence ID" value="NZ_CP154825.1"/>
</dbReference>
<sequence length="129" mass="14309">MTAQVVTLPWNGQSWPGRMDDGVPTFGYRSAPAGLVTRRQLRDAGLCPGGQDWVAQLKWRRGKSWAALYRLDTAKPSPGATTAQLYSLWKANQVLRTCTECGRTASYRLPKFNGRRCWDCDRTSGGEAA</sequence>
<gene>
    <name evidence="1" type="ORF">CLV40_112100</name>
</gene>
<proteinExistence type="predicted"/>
<dbReference type="NCBIfam" id="NF041638">
    <property type="entry name" value="QRL_CxxC_CxxC"/>
    <property type="match status" value="1"/>
</dbReference>
<evidence type="ECO:0000313" key="1">
    <source>
        <dbReference type="EMBL" id="PPK65838.1"/>
    </source>
</evidence>
<dbReference type="EMBL" id="PTIX01000012">
    <property type="protein sequence ID" value="PPK65838.1"/>
    <property type="molecule type" value="Genomic_DNA"/>
</dbReference>
<name>A0A2S6GKS2_9PSEU</name>
<comment type="caution">
    <text evidence="1">The sequence shown here is derived from an EMBL/GenBank/DDBJ whole genome shotgun (WGS) entry which is preliminary data.</text>
</comment>